<dbReference type="FunFam" id="3.90.226.10:FF:000009">
    <property type="entry name" value="Carnitinyl-CoA dehydratase"/>
    <property type="match status" value="1"/>
</dbReference>
<evidence type="ECO:0000313" key="6">
    <source>
        <dbReference type="EMBL" id="NNM47059.1"/>
    </source>
</evidence>
<dbReference type="InterPro" id="IPR001753">
    <property type="entry name" value="Enoyl-CoA_hydra/iso"/>
</dbReference>
<dbReference type="PANTHER" id="PTHR11941">
    <property type="entry name" value="ENOYL-COA HYDRATASE-RELATED"/>
    <property type="match status" value="1"/>
</dbReference>
<comment type="catalytic activity">
    <reaction evidence="5">
        <text>a 4-saturated-(3S)-3-hydroxyacyl-CoA = a (3E)-enoyl-CoA + H2O</text>
        <dbReference type="Rhea" id="RHEA:20724"/>
        <dbReference type="ChEBI" id="CHEBI:15377"/>
        <dbReference type="ChEBI" id="CHEBI:58521"/>
        <dbReference type="ChEBI" id="CHEBI:137480"/>
        <dbReference type="EC" id="4.2.1.17"/>
    </reaction>
</comment>
<gene>
    <name evidence="6" type="ORF">HJG52_13730</name>
</gene>
<dbReference type="EC" id="4.2.1.17" evidence="2"/>
<dbReference type="SUPFAM" id="SSF52096">
    <property type="entry name" value="ClpP/crotonase"/>
    <property type="match status" value="1"/>
</dbReference>
<name>A0A849HIN1_9MICO</name>
<evidence type="ECO:0000256" key="5">
    <source>
        <dbReference type="ARBA" id="ARBA00023717"/>
    </source>
</evidence>
<dbReference type="InterPro" id="IPR029045">
    <property type="entry name" value="ClpP/crotonase-like_dom_sf"/>
</dbReference>
<dbReference type="EMBL" id="JABEPQ010000003">
    <property type="protein sequence ID" value="NNM47059.1"/>
    <property type="molecule type" value="Genomic_DNA"/>
</dbReference>
<evidence type="ECO:0000256" key="1">
    <source>
        <dbReference type="ARBA" id="ARBA00005254"/>
    </source>
</evidence>
<dbReference type="CDD" id="cd06558">
    <property type="entry name" value="crotonase-like"/>
    <property type="match status" value="1"/>
</dbReference>
<dbReference type="GO" id="GO:0004300">
    <property type="term" value="F:enoyl-CoA hydratase activity"/>
    <property type="evidence" value="ECO:0007669"/>
    <property type="project" value="UniProtKB-EC"/>
</dbReference>
<keyword evidence="3" id="KW-0456">Lyase</keyword>
<proteinExistence type="inferred from homology"/>
<dbReference type="Gene3D" id="3.90.226.10">
    <property type="entry name" value="2-enoyl-CoA Hydratase, Chain A, domain 1"/>
    <property type="match status" value="1"/>
</dbReference>
<evidence type="ECO:0000313" key="7">
    <source>
        <dbReference type="Proteomes" id="UP000588586"/>
    </source>
</evidence>
<keyword evidence="7" id="KW-1185">Reference proteome</keyword>
<comment type="caution">
    <text evidence="6">The sequence shown here is derived from an EMBL/GenBank/DDBJ whole genome shotgun (WGS) entry which is preliminary data.</text>
</comment>
<protein>
    <recommendedName>
        <fullName evidence="2">enoyl-CoA hydratase</fullName>
        <ecNumber evidence="2">4.2.1.17</ecNumber>
    </recommendedName>
</protein>
<dbReference type="Pfam" id="PF00378">
    <property type="entry name" value="ECH_1"/>
    <property type="match status" value="1"/>
</dbReference>
<evidence type="ECO:0000256" key="4">
    <source>
        <dbReference type="ARBA" id="ARBA00023709"/>
    </source>
</evidence>
<evidence type="ECO:0000256" key="3">
    <source>
        <dbReference type="ARBA" id="ARBA00023239"/>
    </source>
</evidence>
<dbReference type="Gene3D" id="1.10.12.10">
    <property type="entry name" value="Lyase 2-enoyl-coa Hydratase, Chain A, domain 2"/>
    <property type="match status" value="1"/>
</dbReference>
<dbReference type="PANTHER" id="PTHR11941:SF54">
    <property type="entry name" value="ENOYL-COA HYDRATASE, MITOCHONDRIAL"/>
    <property type="match status" value="1"/>
</dbReference>
<dbReference type="GO" id="GO:0006635">
    <property type="term" value="P:fatty acid beta-oxidation"/>
    <property type="evidence" value="ECO:0007669"/>
    <property type="project" value="TreeGrafter"/>
</dbReference>
<organism evidence="6 7">
    <name type="scientific">Knoellia koreensis</name>
    <dbReference type="NCBI Taxonomy" id="2730921"/>
    <lineage>
        <taxon>Bacteria</taxon>
        <taxon>Bacillati</taxon>
        <taxon>Actinomycetota</taxon>
        <taxon>Actinomycetes</taxon>
        <taxon>Micrococcales</taxon>
        <taxon>Intrasporangiaceae</taxon>
        <taxon>Knoellia</taxon>
    </lineage>
</organism>
<evidence type="ECO:0000256" key="2">
    <source>
        <dbReference type="ARBA" id="ARBA00012076"/>
    </source>
</evidence>
<dbReference type="Proteomes" id="UP000588586">
    <property type="component" value="Unassembled WGS sequence"/>
</dbReference>
<sequence length="258" mass="26713">MPEQLVSAEAHGTTLVLTLNRPAALNALSRALVDQLADRLAETAADDAVRAVVLTGSDKAFCAGADIGEIPRMVGASPLDALPFDRLFETMASLPVPTIAAVRGLAFGGGCELVLACDTAVAGRSARFAVPEVKLGVIPGAGGTQRLVHAIGKAKAMRMLLTGAPVDAEWAYAAGLVADLVEDGQVLDRALELAAQIATNAPRAVAYAADSARRVTDLPLQQGLAHERRNFLLALGTSDAHEGVAAFTDRRTPAFSGR</sequence>
<comment type="similarity">
    <text evidence="1">Belongs to the enoyl-CoA hydratase/isomerase family.</text>
</comment>
<accession>A0A849HIN1</accession>
<dbReference type="InterPro" id="IPR014748">
    <property type="entry name" value="Enoyl-CoA_hydra_C"/>
</dbReference>
<reference evidence="6 7" key="1">
    <citation type="submission" date="2020-04" db="EMBL/GenBank/DDBJ databases">
        <title>Knoellia sp. isolate from air conditioner.</title>
        <authorList>
            <person name="Chea S."/>
            <person name="Kim D.-U."/>
        </authorList>
    </citation>
    <scope>NUCLEOTIDE SEQUENCE [LARGE SCALE GENOMIC DNA]</scope>
    <source>
        <strain evidence="6 7">DB2414S</strain>
    </source>
</reference>
<dbReference type="RefSeq" id="WP_171244196.1">
    <property type="nucleotide sequence ID" value="NZ_JABEPQ010000003.1"/>
</dbReference>
<dbReference type="AlphaFoldDB" id="A0A849HIN1"/>
<comment type="catalytic activity">
    <reaction evidence="4">
        <text>a (3S)-3-hydroxyacyl-CoA = a (2E)-enoyl-CoA + H2O</text>
        <dbReference type="Rhea" id="RHEA:16105"/>
        <dbReference type="ChEBI" id="CHEBI:15377"/>
        <dbReference type="ChEBI" id="CHEBI:57318"/>
        <dbReference type="ChEBI" id="CHEBI:58856"/>
        <dbReference type="EC" id="4.2.1.17"/>
    </reaction>
</comment>